<organism evidence="1 2">
    <name type="scientific">Candidatus Nitrospira kreftii</name>
    <dbReference type="NCBI Taxonomy" id="2652173"/>
    <lineage>
        <taxon>Bacteria</taxon>
        <taxon>Pseudomonadati</taxon>
        <taxon>Nitrospirota</taxon>
        <taxon>Nitrospiria</taxon>
        <taxon>Nitrospirales</taxon>
        <taxon>Nitrospiraceae</taxon>
        <taxon>Nitrospira</taxon>
    </lineage>
</organism>
<evidence type="ECO:0000313" key="1">
    <source>
        <dbReference type="EMBL" id="QPD03524.1"/>
    </source>
</evidence>
<protein>
    <submittedName>
        <fullName evidence="1">Uncharacterized protein</fullName>
    </submittedName>
</protein>
<sequence length="42" mass="4587">MLPAPTFRDIQAVSFSKESSGRKLLRLAFGTFTVTCSSLLIP</sequence>
<reference evidence="1 2" key="1">
    <citation type="journal article" date="2020" name="ISME J.">
        <title>Enrichment and physiological characterization of a novel comammox Nitrospira indicates ammonium inhibition of complete nitrification.</title>
        <authorList>
            <person name="Sakoula D."/>
            <person name="Koch H."/>
            <person name="Frank J."/>
            <person name="Jetten M.S.M."/>
            <person name="van Kessel M.A.H.J."/>
            <person name="Lucker S."/>
        </authorList>
    </citation>
    <scope>NUCLEOTIDE SEQUENCE [LARGE SCALE GENOMIC DNA]</scope>
    <source>
        <strain evidence="1">Comreactor17</strain>
    </source>
</reference>
<evidence type="ECO:0000313" key="2">
    <source>
        <dbReference type="Proteomes" id="UP000593737"/>
    </source>
</evidence>
<accession>A0A7S8IYX5</accession>
<dbReference type="Proteomes" id="UP000593737">
    <property type="component" value="Chromosome"/>
</dbReference>
<dbReference type="AlphaFoldDB" id="A0A7S8IYX5"/>
<proteinExistence type="predicted"/>
<name>A0A7S8IYX5_9BACT</name>
<dbReference type="EMBL" id="CP047423">
    <property type="protein sequence ID" value="QPD03524.1"/>
    <property type="molecule type" value="Genomic_DNA"/>
</dbReference>
<dbReference type="KEGG" id="nkf:Nkreftii_001298"/>
<gene>
    <name evidence="1" type="ORF">Nkreftii_001298</name>
</gene>